<protein>
    <submittedName>
        <fullName evidence="1">Uncharacterized protein</fullName>
    </submittedName>
</protein>
<reference evidence="1" key="1">
    <citation type="submission" date="2023-06" db="EMBL/GenBank/DDBJ databases">
        <title>Genome-scale phylogeny and comparative genomics of the fungal order Sordariales.</title>
        <authorList>
            <consortium name="Lawrence Berkeley National Laboratory"/>
            <person name="Hensen N."/>
            <person name="Bonometti L."/>
            <person name="Westerberg I."/>
            <person name="Brannstrom I.O."/>
            <person name="Guillou S."/>
            <person name="Cros-Aarteil S."/>
            <person name="Calhoun S."/>
            <person name="Haridas S."/>
            <person name="Kuo A."/>
            <person name="Mondo S."/>
            <person name="Pangilinan J."/>
            <person name="Riley R."/>
            <person name="Labutti K."/>
            <person name="Andreopoulos B."/>
            <person name="Lipzen A."/>
            <person name="Chen C."/>
            <person name="Yanf M."/>
            <person name="Daum C."/>
            <person name="Ng V."/>
            <person name="Clum A."/>
            <person name="Steindorff A."/>
            <person name="Ohm R."/>
            <person name="Martin F."/>
            <person name="Silar P."/>
            <person name="Natvig D."/>
            <person name="Lalanne C."/>
            <person name="Gautier V."/>
            <person name="Ament-Velasquez S.L."/>
            <person name="Kruys A."/>
            <person name="Hutchinson M.I."/>
            <person name="Powell A.J."/>
            <person name="Barry K."/>
            <person name="Miller A.N."/>
            <person name="Grigoriev I.V."/>
            <person name="Debuchy R."/>
            <person name="Gladieux P."/>
            <person name="Thoren M.H."/>
            <person name="Johannesson H."/>
        </authorList>
    </citation>
    <scope>NUCLEOTIDE SEQUENCE</scope>
    <source>
        <strain evidence="1">PSN4</strain>
    </source>
</reference>
<dbReference type="Proteomes" id="UP001239445">
    <property type="component" value="Unassembled WGS sequence"/>
</dbReference>
<evidence type="ECO:0000313" key="2">
    <source>
        <dbReference type="Proteomes" id="UP001239445"/>
    </source>
</evidence>
<evidence type="ECO:0000313" key="1">
    <source>
        <dbReference type="EMBL" id="KAK1754175.1"/>
    </source>
</evidence>
<dbReference type="AlphaFoldDB" id="A0AAJ0B9I1"/>
<dbReference type="EMBL" id="MU839836">
    <property type="protein sequence ID" value="KAK1754175.1"/>
    <property type="molecule type" value="Genomic_DNA"/>
</dbReference>
<comment type="caution">
    <text evidence="1">The sequence shown here is derived from an EMBL/GenBank/DDBJ whole genome shotgun (WGS) entry which is preliminary data.</text>
</comment>
<proteinExistence type="predicted"/>
<sequence>MAALLLSWDSRLSDLVEVKGEISQLQKVLEESFGFSATSPSISDAEATPKYSLEEHLMKFRKTYDGVGNLMVIYYGGHAIVKDHALHWIESKKGQYEINWSDQQSHVLAQTEADVLVILDCCYAGAAMRANYKGRKEILAACSRESEAIAWRLEGSPTFTAKLIEKLATMKDSRFPIQSLAVELSLDKSLQYQPNFIPLSDPQDPIVISAKPAGEATLPPYYESSYLASISLHFSEDPETIKDKLIKYLSTNFPQGANWVRVENIQRSASTLVTLSVPMELWAFLPDKSTYSFLGLVKGTNFLLDTDVFKSAEYP</sequence>
<organism evidence="1 2">
    <name type="scientific">Echria macrotheca</name>
    <dbReference type="NCBI Taxonomy" id="438768"/>
    <lineage>
        <taxon>Eukaryota</taxon>
        <taxon>Fungi</taxon>
        <taxon>Dikarya</taxon>
        <taxon>Ascomycota</taxon>
        <taxon>Pezizomycotina</taxon>
        <taxon>Sordariomycetes</taxon>
        <taxon>Sordariomycetidae</taxon>
        <taxon>Sordariales</taxon>
        <taxon>Schizotheciaceae</taxon>
        <taxon>Echria</taxon>
    </lineage>
</organism>
<keyword evidence="2" id="KW-1185">Reference proteome</keyword>
<gene>
    <name evidence="1" type="ORF">QBC47DRAFT_429764</name>
</gene>
<name>A0AAJ0B9I1_9PEZI</name>
<accession>A0AAJ0B9I1</accession>